<feature type="compositionally biased region" description="Acidic residues" evidence="9">
    <location>
        <begin position="188"/>
        <end position="207"/>
    </location>
</feature>
<comment type="subcellular location">
    <subcellularLocation>
        <location evidence="2">Cytoplasm</location>
    </subcellularLocation>
    <subcellularLocation>
        <location evidence="1">Endosome membrane</location>
        <topology evidence="1">Peripheral membrane protein</topology>
    </subcellularLocation>
</comment>
<keyword evidence="8" id="KW-0472">Membrane</keyword>
<feature type="domain" description="Vta1 C-terminal" evidence="11">
    <location>
        <begin position="311"/>
        <end position="348"/>
    </location>
</feature>
<feature type="domain" description="Vta1/callose synthase N-terminal" evidence="10">
    <location>
        <begin position="21"/>
        <end position="172"/>
    </location>
</feature>
<comment type="caution">
    <text evidence="12">The sequence shown here is derived from an EMBL/GenBank/DDBJ whole genome shotgun (WGS) entry which is preliminary data.</text>
</comment>
<name>A0AAV5R4S2_PICKL</name>
<organism evidence="12 13">
    <name type="scientific">Pichia kluyveri</name>
    <name type="common">Yeast</name>
    <dbReference type="NCBI Taxonomy" id="36015"/>
    <lineage>
        <taxon>Eukaryota</taxon>
        <taxon>Fungi</taxon>
        <taxon>Dikarya</taxon>
        <taxon>Ascomycota</taxon>
        <taxon>Saccharomycotina</taxon>
        <taxon>Pichiomycetes</taxon>
        <taxon>Pichiales</taxon>
        <taxon>Pichiaceae</taxon>
        <taxon>Pichia</taxon>
    </lineage>
</organism>
<dbReference type="Gene3D" id="1.20.5.420">
    <property type="entry name" value="Immunoglobulin FC, subunit C"/>
    <property type="match status" value="1"/>
</dbReference>
<evidence type="ECO:0000256" key="4">
    <source>
        <dbReference type="ARBA" id="ARBA00022448"/>
    </source>
</evidence>
<keyword evidence="7" id="KW-0653">Protein transport</keyword>
<dbReference type="Gene3D" id="1.25.40.270">
    <property type="entry name" value="Vacuolar protein sorting-associated protein vta1"/>
    <property type="match status" value="1"/>
</dbReference>
<dbReference type="Pfam" id="PF18097">
    <property type="entry name" value="Vta1_C"/>
    <property type="match status" value="1"/>
</dbReference>
<evidence type="ECO:0000256" key="2">
    <source>
        <dbReference type="ARBA" id="ARBA00004496"/>
    </source>
</evidence>
<dbReference type="GO" id="GO:0010008">
    <property type="term" value="C:endosome membrane"/>
    <property type="evidence" value="ECO:0007669"/>
    <property type="project" value="UniProtKB-SubCell"/>
</dbReference>
<evidence type="ECO:0000256" key="5">
    <source>
        <dbReference type="ARBA" id="ARBA00022490"/>
    </source>
</evidence>
<dbReference type="EMBL" id="BTGB01000002">
    <property type="protein sequence ID" value="GMM45611.1"/>
    <property type="molecule type" value="Genomic_DNA"/>
</dbReference>
<evidence type="ECO:0000256" key="1">
    <source>
        <dbReference type="ARBA" id="ARBA00004481"/>
    </source>
</evidence>
<keyword evidence="4" id="KW-0813">Transport</keyword>
<keyword evidence="5" id="KW-0963">Cytoplasm</keyword>
<comment type="similarity">
    <text evidence="3">Belongs to the VTA1 family.</text>
</comment>
<proteinExistence type="inferred from homology"/>
<evidence type="ECO:0000313" key="12">
    <source>
        <dbReference type="EMBL" id="GMM45611.1"/>
    </source>
</evidence>
<dbReference type="GO" id="GO:0015031">
    <property type="term" value="P:protein transport"/>
    <property type="evidence" value="ECO:0007669"/>
    <property type="project" value="UniProtKB-KW"/>
</dbReference>
<evidence type="ECO:0000256" key="6">
    <source>
        <dbReference type="ARBA" id="ARBA00022753"/>
    </source>
</evidence>
<evidence type="ECO:0000256" key="7">
    <source>
        <dbReference type="ARBA" id="ARBA00022927"/>
    </source>
</evidence>
<sequence>MSTEEEPSITDIPVSLKPLVGSYIQRAQELSNVQPLISYFCYLYAAQLIMESQLHLTDSNATIYIEVLLNTIEDERTEFQEKMPQFMDVLSDKEKSFKLILGFSLNIFKNAVNAVETHTVTKETAVSFKAFLTFIEVVKLWPDFYATESNEIHKHIKYAKFHATRILKALKNGTDINDYATADELKELEELEGSENTNEEISDEINEEVSKEETNDSAVKLPTPPNDIKGELKMPSTPVLIKGRKNSLGLPTAPESDIKPESPKLPEKPKSTVQTTIAAPVIVPSKPQVQSNPTSSKILTKEEVQTIWNKEEIISNAQRKAKFAISALNYEDIETAIKELQAALSLLRGE</sequence>
<feature type="region of interest" description="Disordered" evidence="9">
    <location>
        <begin position="188"/>
        <end position="272"/>
    </location>
</feature>
<gene>
    <name evidence="12" type="ORF">DAPK24_021860</name>
</gene>
<evidence type="ECO:0000256" key="9">
    <source>
        <dbReference type="SAM" id="MobiDB-lite"/>
    </source>
</evidence>
<keyword evidence="6" id="KW-0967">Endosome</keyword>
<evidence type="ECO:0000256" key="8">
    <source>
        <dbReference type="ARBA" id="ARBA00023136"/>
    </source>
</evidence>
<dbReference type="GO" id="GO:0032511">
    <property type="term" value="P:late endosome to vacuole transport via multivesicular body sorting pathway"/>
    <property type="evidence" value="ECO:0007669"/>
    <property type="project" value="InterPro"/>
</dbReference>
<protein>
    <submittedName>
        <fullName evidence="12">Vta1 protein</fullName>
    </submittedName>
</protein>
<evidence type="ECO:0000256" key="3">
    <source>
        <dbReference type="ARBA" id="ARBA00007895"/>
    </source>
</evidence>
<dbReference type="PANTHER" id="PTHR46009:SF1">
    <property type="entry name" value="VACUOLAR PROTEIN SORTING-ASSOCIATED PROTEIN VTA1 HOMOLOG"/>
    <property type="match status" value="1"/>
</dbReference>
<dbReference type="InterPro" id="IPR039431">
    <property type="entry name" value="Vta1/CALS_N"/>
</dbReference>
<dbReference type="Proteomes" id="UP001378960">
    <property type="component" value="Unassembled WGS sequence"/>
</dbReference>
<dbReference type="GO" id="GO:0005771">
    <property type="term" value="C:multivesicular body"/>
    <property type="evidence" value="ECO:0007669"/>
    <property type="project" value="TreeGrafter"/>
</dbReference>
<reference evidence="12 13" key="1">
    <citation type="journal article" date="2023" name="Elife">
        <title>Identification of key yeast species and microbe-microbe interactions impacting larval growth of Drosophila in the wild.</title>
        <authorList>
            <person name="Mure A."/>
            <person name="Sugiura Y."/>
            <person name="Maeda R."/>
            <person name="Honda K."/>
            <person name="Sakurai N."/>
            <person name="Takahashi Y."/>
            <person name="Watada M."/>
            <person name="Katoh T."/>
            <person name="Gotoh A."/>
            <person name="Gotoh Y."/>
            <person name="Taniguchi I."/>
            <person name="Nakamura K."/>
            <person name="Hayashi T."/>
            <person name="Katayama T."/>
            <person name="Uemura T."/>
            <person name="Hattori Y."/>
        </authorList>
    </citation>
    <scope>NUCLEOTIDE SEQUENCE [LARGE SCALE GENOMIC DNA]</scope>
    <source>
        <strain evidence="12 13">PK-24</strain>
    </source>
</reference>
<dbReference type="InterPro" id="IPR023175">
    <property type="entry name" value="Vta1/CALS_N_sf"/>
</dbReference>
<dbReference type="AlphaFoldDB" id="A0AAV5R4S2"/>
<dbReference type="InterPro" id="IPR044538">
    <property type="entry name" value="Vta1-like"/>
</dbReference>
<evidence type="ECO:0000259" key="10">
    <source>
        <dbReference type="Pfam" id="PF04652"/>
    </source>
</evidence>
<dbReference type="InterPro" id="IPR041212">
    <property type="entry name" value="Vta1_C"/>
</dbReference>
<dbReference type="PANTHER" id="PTHR46009">
    <property type="entry name" value="VACUOLAR PROTEIN SORTING-ASSOCIATED PROTEIN VTA1 HOMOLOG"/>
    <property type="match status" value="1"/>
</dbReference>
<keyword evidence="13" id="KW-1185">Reference proteome</keyword>
<feature type="compositionally biased region" description="Basic and acidic residues" evidence="9">
    <location>
        <begin position="256"/>
        <end position="270"/>
    </location>
</feature>
<evidence type="ECO:0000259" key="11">
    <source>
        <dbReference type="Pfam" id="PF18097"/>
    </source>
</evidence>
<evidence type="ECO:0000313" key="13">
    <source>
        <dbReference type="Proteomes" id="UP001378960"/>
    </source>
</evidence>
<dbReference type="Pfam" id="PF04652">
    <property type="entry name" value="Vta1"/>
    <property type="match status" value="1"/>
</dbReference>
<accession>A0AAV5R4S2</accession>